<evidence type="ECO:0000313" key="8">
    <source>
        <dbReference type="Proteomes" id="UP000001202"/>
    </source>
</evidence>
<evidence type="ECO:0000256" key="3">
    <source>
        <dbReference type="ARBA" id="ARBA00022692"/>
    </source>
</evidence>
<dbReference type="Pfam" id="PF03239">
    <property type="entry name" value="FTR1"/>
    <property type="match status" value="1"/>
</dbReference>
<protein>
    <submittedName>
        <fullName evidence="7">Hypothetical integral membrane protein</fullName>
    </submittedName>
</protein>
<dbReference type="GO" id="GO:0015093">
    <property type="term" value="F:ferrous iron transmembrane transporter activity"/>
    <property type="evidence" value="ECO:0007669"/>
    <property type="project" value="TreeGrafter"/>
</dbReference>
<keyword evidence="5 6" id="KW-0472">Membrane</keyword>
<comment type="subcellular location">
    <subcellularLocation>
        <location evidence="1">Membrane</location>
        <topology evidence="1">Multi-pass membrane protein</topology>
    </subcellularLocation>
</comment>
<dbReference type="RefSeq" id="WP_010882416.1">
    <property type="nucleotide sequence ID" value="NC_010741.1"/>
</dbReference>
<evidence type="ECO:0000313" key="7">
    <source>
        <dbReference type="EMBL" id="ACD71388.1"/>
    </source>
</evidence>
<evidence type="ECO:0000256" key="5">
    <source>
        <dbReference type="ARBA" id="ARBA00023136"/>
    </source>
</evidence>
<dbReference type="AlphaFoldDB" id="A0A0H3BJP3"/>
<gene>
    <name evidence="7" type="ordered locus">TPASS_0972</name>
</gene>
<name>A0A0H3BJP3_TREPS</name>
<evidence type="ECO:0000256" key="2">
    <source>
        <dbReference type="ARBA" id="ARBA00008333"/>
    </source>
</evidence>
<proteinExistence type="inferred from homology"/>
<feature type="transmembrane region" description="Helical" evidence="6">
    <location>
        <begin position="334"/>
        <end position="354"/>
    </location>
</feature>
<organism evidence="7 8">
    <name type="scientific">Treponema pallidum subsp. pallidum (strain SS14)</name>
    <dbReference type="NCBI Taxonomy" id="455434"/>
    <lineage>
        <taxon>Bacteria</taxon>
        <taxon>Pseudomonadati</taxon>
        <taxon>Spirochaetota</taxon>
        <taxon>Spirochaetia</taxon>
        <taxon>Spirochaetales</taxon>
        <taxon>Treponemataceae</taxon>
        <taxon>Treponema</taxon>
    </lineage>
</organism>
<dbReference type="GeneID" id="93876718"/>
<evidence type="ECO:0000256" key="6">
    <source>
        <dbReference type="SAM" id="Phobius"/>
    </source>
</evidence>
<dbReference type="InterPro" id="IPR004923">
    <property type="entry name" value="FTR1/Fip1/EfeU"/>
</dbReference>
<dbReference type="EMBL" id="CP000805">
    <property type="protein sequence ID" value="ACD71388.1"/>
    <property type="molecule type" value="Genomic_DNA"/>
</dbReference>
<dbReference type="PANTHER" id="PTHR31632:SF2">
    <property type="entry name" value="PLASMA MEMBRANE IRON PERMEASE"/>
    <property type="match status" value="1"/>
</dbReference>
<feature type="transmembrane region" description="Helical" evidence="6">
    <location>
        <begin position="420"/>
        <end position="442"/>
    </location>
</feature>
<accession>A0A0H3BJP3</accession>
<evidence type="ECO:0000256" key="1">
    <source>
        <dbReference type="ARBA" id="ARBA00004141"/>
    </source>
</evidence>
<sequence>MERSWEGIDRGVPVYGMGCTMVAPGMPAAFARSVVRASAWVGVALMCVAWSVSAAEGTRSGGQAQERLSSWRQVVQRMEVHLRAAYTFFESGDSDRAYEQIDKAYFRYYEAKGMEKITMGYLSGARKAAVENAFFAYRRSVRGARDLAGVAFCRDKLVTMLYEDARALDGVARGRAGFAAHIATFVASCVLVLREGIEAILVIAAIVAYLVKTGKERCCAAVYAGAGAGVLFSVVLAVMIVRVLGSEGGAAQEIIEGVGMFFAAAMLFYVSNWMLSKARACAWDRYIRQKVERSVSRGNQWALVATAFLAVAREGAELILFFRGIPVAGPYGRLAVWAAVTVSALVLVGVFVAIRFLSVRLPLRPFFVATGAVMYLLCFSFVGKGVSELQEAGVVSRSTAPWMHGWSFDFLGIYPTYEGLAPQAFVVALVVLSAVWWCGGLCRGASST</sequence>
<comment type="similarity">
    <text evidence="2">Belongs to the oxidase-dependent Fe transporter (OFeT) (TC 9.A.10.1) family.</text>
</comment>
<feature type="transmembrane region" description="Helical" evidence="6">
    <location>
        <begin position="301"/>
        <end position="322"/>
    </location>
</feature>
<evidence type="ECO:0000256" key="4">
    <source>
        <dbReference type="ARBA" id="ARBA00022989"/>
    </source>
</evidence>
<feature type="transmembrane region" description="Helical" evidence="6">
    <location>
        <begin position="221"/>
        <end position="244"/>
    </location>
</feature>
<dbReference type="PANTHER" id="PTHR31632">
    <property type="entry name" value="IRON TRANSPORTER FTH1"/>
    <property type="match status" value="1"/>
</dbReference>
<dbReference type="KEGG" id="tpp:TPASS_0972"/>
<dbReference type="GO" id="GO:0033573">
    <property type="term" value="C:high-affinity iron permease complex"/>
    <property type="evidence" value="ECO:0007669"/>
    <property type="project" value="InterPro"/>
</dbReference>
<reference evidence="7 8" key="1">
    <citation type="journal article" date="2008" name="BMC Microbiol.">
        <title>Complete genome sequence of Treponema pallidum ssp. pallidum strain SS14 determined with oligonucleotide arrays.</title>
        <authorList>
            <person name="Matejkova P."/>
            <person name="Strouhal M."/>
            <person name="Smajs D."/>
            <person name="Norris S.J."/>
            <person name="Palzkill T."/>
            <person name="Petrosino J.F."/>
            <person name="Sodergren E."/>
            <person name="Norton J.E."/>
            <person name="Singh J."/>
            <person name="Richmond T.A."/>
            <person name="Molla M.N."/>
            <person name="Albert T.J."/>
            <person name="Weinstock G.M."/>
        </authorList>
    </citation>
    <scope>NUCLEOTIDE SEQUENCE [LARGE SCALE GENOMIC DNA]</scope>
    <source>
        <strain evidence="7 8">SS14</strain>
    </source>
</reference>
<dbReference type="PATRIC" id="fig|243276.5.peg.1026"/>
<keyword evidence="3 6" id="KW-0812">Transmembrane</keyword>
<feature type="transmembrane region" description="Helical" evidence="6">
    <location>
        <begin position="250"/>
        <end position="270"/>
    </location>
</feature>
<keyword evidence="4 6" id="KW-1133">Transmembrane helix</keyword>
<feature type="transmembrane region" description="Helical" evidence="6">
    <location>
        <begin position="366"/>
        <end position="383"/>
    </location>
</feature>
<dbReference type="Proteomes" id="UP000001202">
    <property type="component" value="Chromosome"/>
</dbReference>